<comment type="caution">
    <text evidence="2">The sequence shown here is derived from an EMBL/GenBank/DDBJ whole genome shotgun (WGS) entry which is preliminary data.</text>
</comment>
<proteinExistence type="predicted"/>
<name>A0A1Q9DJ76_SYMMI</name>
<organism evidence="2 3">
    <name type="scientific">Symbiodinium microadriaticum</name>
    <name type="common">Dinoflagellate</name>
    <name type="synonym">Zooxanthella microadriatica</name>
    <dbReference type="NCBI Taxonomy" id="2951"/>
    <lineage>
        <taxon>Eukaryota</taxon>
        <taxon>Sar</taxon>
        <taxon>Alveolata</taxon>
        <taxon>Dinophyceae</taxon>
        <taxon>Suessiales</taxon>
        <taxon>Symbiodiniaceae</taxon>
        <taxon>Symbiodinium</taxon>
    </lineage>
</organism>
<feature type="region of interest" description="Disordered" evidence="1">
    <location>
        <begin position="269"/>
        <end position="290"/>
    </location>
</feature>
<sequence length="336" mass="37691">MMWLFVVAQVGREVNGYESGVGFILEYPEGMPRSERDRRALQVEQMERVLQEFFKEHADGESREPEPISVEEDIVLYLQMHGRKVVTKTDPREIDMRAVEKISEDIQAEVGFTSNIEGVLEALKVYTEPAPAEAVRAGLAVSSRNSWCIAILNVVAAFLKTQVIQILYVKLSKVTGEDSIGWPCGAVEGQRESKLFYKTLGKRCGRKEIEKAPKATSGYYTGEKNLVSDDEGDDKERVEYDVCYLLQADNLHSKPGDWNEEECRMDSAVASENSARKSLRGSKGPSTTKADGVMVLLSPEVPANTVRWKEHLKGGHLPLFARIKPIRHWQSDKACP</sequence>
<dbReference type="EMBL" id="LSRX01000512">
    <property type="protein sequence ID" value="OLP95215.1"/>
    <property type="molecule type" value="Genomic_DNA"/>
</dbReference>
<accession>A0A1Q9DJ76</accession>
<dbReference type="OrthoDB" id="420421at2759"/>
<evidence type="ECO:0000256" key="1">
    <source>
        <dbReference type="SAM" id="MobiDB-lite"/>
    </source>
</evidence>
<keyword evidence="3" id="KW-1185">Reference proteome</keyword>
<protein>
    <submittedName>
        <fullName evidence="2">Uncharacterized protein</fullName>
    </submittedName>
</protein>
<gene>
    <name evidence="2" type="ORF">AK812_SmicGene22702</name>
</gene>
<evidence type="ECO:0000313" key="3">
    <source>
        <dbReference type="Proteomes" id="UP000186817"/>
    </source>
</evidence>
<dbReference type="AlphaFoldDB" id="A0A1Q9DJ76"/>
<reference evidence="2 3" key="1">
    <citation type="submission" date="2016-02" db="EMBL/GenBank/DDBJ databases">
        <title>Genome analysis of coral dinoflagellate symbionts highlights evolutionary adaptations to a symbiotic lifestyle.</title>
        <authorList>
            <person name="Aranda M."/>
            <person name="Li Y."/>
            <person name="Liew Y.J."/>
            <person name="Baumgarten S."/>
            <person name="Simakov O."/>
            <person name="Wilson M."/>
            <person name="Piel J."/>
            <person name="Ashoor H."/>
            <person name="Bougouffa S."/>
            <person name="Bajic V.B."/>
            <person name="Ryu T."/>
            <person name="Ravasi T."/>
            <person name="Bayer T."/>
            <person name="Micklem G."/>
            <person name="Kim H."/>
            <person name="Bhak J."/>
            <person name="Lajeunesse T.C."/>
            <person name="Voolstra C.R."/>
        </authorList>
    </citation>
    <scope>NUCLEOTIDE SEQUENCE [LARGE SCALE GENOMIC DNA]</scope>
    <source>
        <strain evidence="2 3">CCMP2467</strain>
    </source>
</reference>
<evidence type="ECO:0000313" key="2">
    <source>
        <dbReference type="EMBL" id="OLP95215.1"/>
    </source>
</evidence>
<dbReference type="Proteomes" id="UP000186817">
    <property type="component" value="Unassembled WGS sequence"/>
</dbReference>